<keyword evidence="1" id="KW-0812">Transmembrane</keyword>
<feature type="transmembrane region" description="Helical" evidence="1">
    <location>
        <begin position="60"/>
        <end position="82"/>
    </location>
</feature>
<protein>
    <submittedName>
        <fullName evidence="2">Uncharacterized protein</fullName>
    </submittedName>
</protein>
<dbReference type="Proteomes" id="UP000708208">
    <property type="component" value="Unassembled WGS sequence"/>
</dbReference>
<reference evidence="2" key="1">
    <citation type="submission" date="2021-06" db="EMBL/GenBank/DDBJ databases">
        <authorList>
            <person name="Hodson N. C."/>
            <person name="Mongue J. A."/>
            <person name="Jaron S. K."/>
        </authorList>
    </citation>
    <scope>NUCLEOTIDE SEQUENCE</scope>
</reference>
<evidence type="ECO:0000256" key="1">
    <source>
        <dbReference type="SAM" id="Phobius"/>
    </source>
</evidence>
<evidence type="ECO:0000313" key="2">
    <source>
        <dbReference type="EMBL" id="CAG7836657.1"/>
    </source>
</evidence>
<name>A0A8J2LHT7_9HEXA</name>
<organism evidence="2 3">
    <name type="scientific">Allacma fusca</name>
    <dbReference type="NCBI Taxonomy" id="39272"/>
    <lineage>
        <taxon>Eukaryota</taxon>
        <taxon>Metazoa</taxon>
        <taxon>Ecdysozoa</taxon>
        <taxon>Arthropoda</taxon>
        <taxon>Hexapoda</taxon>
        <taxon>Collembola</taxon>
        <taxon>Symphypleona</taxon>
        <taxon>Sminthuridae</taxon>
        <taxon>Allacma</taxon>
    </lineage>
</organism>
<feature type="transmembrane region" description="Helical" evidence="1">
    <location>
        <begin position="102"/>
        <end position="126"/>
    </location>
</feature>
<proteinExistence type="predicted"/>
<accession>A0A8J2LHT7</accession>
<keyword evidence="1" id="KW-1133">Transmembrane helix</keyword>
<keyword evidence="3" id="KW-1185">Reference proteome</keyword>
<dbReference type="EMBL" id="CAJVCH010571118">
    <property type="protein sequence ID" value="CAG7836657.1"/>
    <property type="molecule type" value="Genomic_DNA"/>
</dbReference>
<evidence type="ECO:0000313" key="3">
    <source>
        <dbReference type="Proteomes" id="UP000708208"/>
    </source>
</evidence>
<dbReference type="AlphaFoldDB" id="A0A8J2LHT7"/>
<feature type="transmembrane region" description="Helical" evidence="1">
    <location>
        <begin position="6"/>
        <end position="25"/>
    </location>
</feature>
<comment type="caution">
    <text evidence="2">The sequence shown here is derived from an EMBL/GenBank/DDBJ whole genome shotgun (WGS) entry which is preliminary data.</text>
</comment>
<gene>
    <name evidence="2" type="ORF">AFUS01_LOCUS45882</name>
</gene>
<sequence>MKHFPVHFFWALFSISLQNFAYISFIKWPENSAEIFNKIFSQLQKDDRKRKMFEMNKQELLAMSIGVLIYITNVVLVGVLALDDSRPQLFYSAIPEKYQSNLTFSVLLVLEALCVTYFCTIGYFVLLTHIMFFEMANGYLKDAEETTKRKVSHFSLCGAIKACKEVRRLQLLIQIFNQSNCFLIFSFKIHCLSSGIVGGFFTIRHSYEEPQLGLIAIWKSSKVFQSSSIIMKKRHSQRSLSMDDASSSVSVAKSKFSVSSPLTSISLIREMEQIWLTNLREKLEQHIITVKDLLWVFAVEMFLELELCAL</sequence>
<keyword evidence="1" id="KW-0472">Membrane</keyword>